<comment type="caution">
    <text evidence="2">The sequence shown here is derived from an EMBL/GenBank/DDBJ whole genome shotgun (WGS) entry which is preliminary data.</text>
</comment>
<sequence>MISAIRPVMGQTLPVPALCMMLPDGAARFGRRTPEPHVWPAAPSALARGDGWRGAAVMTDESIKAHLKRGDWVTLDEAFLELVPSDRKEEIKAAIADAASYGGVSAIARQVRDARIAEQARQHGSNVPPSPVRMIFTVDAAKRNAIVDRFQKAWSAIDAAVKKRLADNEWQVERIIPDGSVQSIVPLAWRNMRFRWHGEREFTEQFPGAWVCLPDDSGRGVERKRLLTMFQVRQVSAPSNVPPTVSTIQNSPAPDAETSETPQETAPPKFQISDDQLIELALDEDRRRHDAGEEGLTHDARFAFMQELRPNLSRNHYDEEMKGPLRKNAEKRGITLRGRGAPPKKNK</sequence>
<organism evidence="2 3">
    <name type="scientific">Acetobacter estunensis</name>
    <dbReference type="NCBI Taxonomy" id="104097"/>
    <lineage>
        <taxon>Bacteria</taxon>
        <taxon>Pseudomonadati</taxon>
        <taxon>Pseudomonadota</taxon>
        <taxon>Alphaproteobacteria</taxon>
        <taxon>Acetobacterales</taxon>
        <taxon>Acetobacteraceae</taxon>
        <taxon>Acetobacter</taxon>
    </lineage>
</organism>
<feature type="compositionally biased region" description="Basic and acidic residues" evidence="1">
    <location>
        <begin position="315"/>
        <end position="333"/>
    </location>
</feature>
<feature type="region of interest" description="Disordered" evidence="1">
    <location>
        <begin position="238"/>
        <end position="274"/>
    </location>
</feature>
<proteinExistence type="predicted"/>
<keyword evidence="3" id="KW-1185">Reference proteome</keyword>
<dbReference type="Proteomes" id="UP000597459">
    <property type="component" value="Unassembled WGS sequence"/>
</dbReference>
<feature type="compositionally biased region" description="Polar residues" evidence="1">
    <location>
        <begin position="238"/>
        <end position="252"/>
    </location>
</feature>
<accession>A0A967BEE6</accession>
<dbReference type="EMBL" id="WOTH01000038">
    <property type="protein sequence ID" value="NHO54932.1"/>
    <property type="molecule type" value="Genomic_DNA"/>
</dbReference>
<evidence type="ECO:0000256" key="1">
    <source>
        <dbReference type="SAM" id="MobiDB-lite"/>
    </source>
</evidence>
<gene>
    <name evidence="2" type="ORF">GOB87_13420</name>
</gene>
<feature type="region of interest" description="Disordered" evidence="1">
    <location>
        <begin position="310"/>
        <end position="347"/>
    </location>
</feature>
<dbReference type="RefSeq" id="WP_166317851.1">
    <property type="nucleotide sequence ID" value="NZ_WOTH01000038.1"/>
</dbReference>
<protein>
    <submittedName>
        <fullName evidence="2">Uncharacterized protein</fullName>
    </submittedName>
</protein>
<evidence type="ECO:0000313" key="3">
    <source>
        <dbReference type="Proteomes" id="UP000597459"/>
    </source>
</evidence>
<dbReference type="AlphaFoldDB" id="A0A967BEE6"/>
<reference evidence="2" key="1">
    <citation type="submission" date="2019-11" db="EMBL/GenBank/DDBJ databases">
        <title>Description of new Acetobacter species.</title>
        <authorList>
            <person name="Cleenwerck I."/>
            <person name="Sombolestani A.S."/>
        </authorList>
    </citation>
    <scope>NUCLEOTIDE SEQUENCE</scope>
    <source>
        <strain evidence="2">LMG 1626</strain>
    </source>
</reference>
<evidence type="ECO:0000313" key="2">
    <source>
        <dbReference type="EMBL" id="NHO54932.1"/>
    </source>
</evidence>
<name>A0A967BEE6_9PROT</name>